<dbReference type="NCBIfam" id="TIGR01753">
    <property type="entry name" value="flav_short"/>
    <property type="match status" value="1"/>
</dbReference>
<dbReference type="Gene3D" id="3.40.50.360">
    <property type="match status" value="1"/>
</dbReference>
<comment type="caution">
    <text evidence="10">The sequence shown here is derived from an EMBL/GenBank/DDBJ whole genome shotgun (WGS) entry which is preliminary data.</text>
</comment>
<dbReference type="Pfam" id="PF00258">
    <property type="entry name" value="Flavodoxin_1"/>
    <property type="match status" value="1"/>
</dbReference>
<dbReference type="InterPro" id="IPR029039">
    <property type="entry name" value="Flavoprotein-like_sf"/>
</dbReference>
<evidence type="ECO:0000256" key="2">
    <source>
        <dbReference type="ARBA" id="ARBA00003297"/>
    </source>
</evidence>
<keyword evidence="6 8" id="KW-0288">FMN</keyword>
<dbReference type="SUPFAM" id="SSF52218">
    <property type="entry name" value="Flavoproteins"/>
    <property type="match status" value="1"/>
</dbReference>
<evidence type="ECO:0000256" key="8">
    <source>
        <dbReference type="RuleBase" id="RU367037"/>
    </source>
</evidence>
<dbReference type="GeneID" id="93709810"/>
<dbReference type="InterPro" id="IPR008254">
    <property type="entry name" value="Flavodoxin/NO_synth"/>
</dbReference>
<dbReference type="PROSITE" id="PS50902">
    <property type="entry name" value="FLAVODOXIN_LIKE"/>
    <property type="match status" value="1"/>
</dbReference>
<dbReference type="Proteomes" id="UP000182762">
    <property type="component" value="Unassembled WGS sequence"/>
</dbReference>
<sequence>MSRTLITFVSMSGNTEDIATILKETLESEGQNVSYTFMDEISIEDIENYDNILIGSYTWGDGDLPYEAEDFYDELEKGTLQGQKIGCFGSGDRDYPQYCEAVNLFAERALEAGGDVFSEKLKIELYPETDEQILECQTFARNFLKWVEKGKVDSHVS</sequence>
<protein>
    <recommendedName>
        <fullName evidence="8">Flavodoxin</fullName>
    </recommendedName>
</protein>
<keyword evidence="4 8" id="KW-0813">Transport</keyword>
<dbReference type="PANTHER" id="PTHR42809">
    <property type="entry name" value="FLAVODOXIN 2"/>
    <property type="match status" value="1"/>
</dbReference>
<name>A0A1I5XVF0_9BACI</name>
<organism evidence="10 11">
    <name type="scientific">Priestia endophytica DSM 13796</name>
    <dbReference type="NCBI Taxonomy" id="1121089"/>
    <lineage>
        <taxon>Bacteria</taxon>
        <taxon>Bacillati</taxon>
        <taxon>Bacillota</taxon>
        <taxon>Bacilli</taxon>
        <taxon>Bacillales</taxon>
        <taxon>Bacillaceae</taxon>
        <taxon>Priestia</taxon>
    </lineage>
</organism>
<dbReference type="InterPro" id="IPR050619">
    <property type="entry name" value="Flavodoxin"/>
</dbReference>
<comment type="similarity">
    <text evidence="3 8">Belongs to the flavodoxin family.</text>
</comment>
<evidence type="ECO:0000313" key="10">
    <source>
        <dbReference type="EMBL" id="SFQ35876.1"/>
    </source>
</evidence>
<evidence type="ECO:0000313" key="11">
    <source>
        <dbReference type="Proteomes" id="UP000182762"/>
    </source>
</evidence>
<keyword evidence="11" id="KW-1185">Reference proteome</keyword>
<comment type="function">
    <text evidence="2 8">Low-potential electron donor to a number of redox enzymes.</text>
</comment>
<reference evidence="10 11" key="1">
    <citation type="submission" date="2016-10" db="EMBL/GenBank/DDBJ databases">
        <authorList>
            <person name="Varghese N."/>
            <person name="Submissions S."/>
        </authorList>
    </citation>
    <scope>NUCLEOTIDE SEQUENCE [LARGE SCALE GENOMIC DNA]</scope>
    <source>
        <strain evidence="10 11">DSM 13796</strain>
    </source>
</reference>
<evidence type="ECO:0000256" key="7">
    <source>
        <dbReference type="ARBA" id="ARBA00022982"/>
    </source>
</evidence>
<keyword evidence="7 8" id="KW-0249">Electron transport</keyword>
<keyword evidence="5 8" id="KW-0285">Flavoprotein</keyword>
<dbReference type="EMBL" id="FOXX01000002">
    <property type="protein sequence ID" value="SFQ35876.1"/>
    <property type="molecule type" value="Genomic_DNA"/>
</dbReference>
<dbReference type="NCBIfam" id="NF005216">
    <property type="entry name" value="PRK06703.1"/>
    <property type="match status" value="1"/>
</dbReference>
<evidence type="ECO:0000256" key="4">
    <source>
        <dbReference type="ARBA" id="ARBA00022448"/>
    </source>
</evidence>
<evidence type="ECO:0000259" key="9">
    <source>
        <dbReference type="PROSITE" id="PS50902"/>
    </source>
</evidence>
<comment type="cofactor">
    <cofactor evidence="1 8">
        <name>FMN</name>
        <dbReference type="ChEBI" id="CHEBI:58210"/>
    </cofactor>
</comment>
<dbReference type="RefSeq" id="WP_061803533.1">
    <property type="nucleotide sequence ID" value="NZ_FOXX01000002.1"/>
</dbReference>
<evidence type="ECO:0000256" key="6">
    <source>
        <dbReference type="ARBA" id="ARBA00022643"/>
    </source>
</evidence>
<dbReference type="PANTHER" id="PTHR42809:SF1">
    <property type="entry name" value="FLAVODOXIN 1"/>
    <property type="match status" value="1"/>
</dbReference>
<feature type="domain" description="Flavodoxin-like" evidence="9">
    <location>
        <begin position="4"/>
        <end position="144"/>
    </location>
</feature>
<evidence type="ECO:0000256" key="1">
    <source>
        <dbReference type="ARBA" id="ARBA00001917"/>
    </source>
</evidence>
<accession>A0A1I5XVF0</accession>
<dbReference type="InterPro" id="IPR010087">
    <property type="entry name" value="Flav_short"/>
</dbReference>
<proteinExistence type="inferred from homology"/>
<gene>
    <name evidence="10" type="ORF">SAMN02745910_01077</name>
</gene>
<evidence type="ECO:0000256" key="3">
    <source>
        <dbReference type="ARBA" id="ARBA00005267"/>
    </source>
</evidence>
<evidence type="ECO:0000256" key="5">
    <source>
        <dbReference type="ARBA" id="ARBA00022630"/>
    </source>
</evidence>